<name>A0A6J5NFV9_9CAUD</name>
<organism evidence="2">
    <name type="scientific">uncultured Caudovirales phage</name>
    <dbReference type="NCBI Taxonomy" id="2100421"/>
    <lineage>
        <taxon>Viruses</taxon>
        <taxon>Duplodnaviria</taxon>
        <taxon>Heunggongvirae</taxon>
        <taxon>Uroviricota</taxon>
        <taxon>Caudoviricetes</taxon>
        <taxon>Peduoviridae</taxon>
        <taxon>Maltschvirus</taxon>
        <taxon>Maltschvirus maltsch</taxon>
    </lineage>
</organism>
<sequence length="98" mass="10324">MNGVKNIWNILMRIVAVFAANGLAVIGAGAIAGISTAKAIMVAGLTAVAAVVEKLARAFMDDGRLTADEINSAFSTTDKNAKTVEDMVVEERRSRSKK</sequence>
<protein>
    <submittedName>
        <fullName evidence="2">Uncharacterized protein</fullName>
    </submittedName>
</protein>
<reference evidence="2" key="1">
    <citation type="submission" date="2020-04" db="EMBL/GenBank/DDBJ databases">
        <authorList>
            <person name="Chiriac C."/>
            <person name="Salcher M."/>
            <person name="Ghai R."/>
            <person name="Kavagutti S V."/>
        </authorList>
    </citation>
    <scope>NUCLEOTIDE SEQUENCE</scope>
</reference>
<proteinExistence type="predicted"/>
<evidence type="ECO:0000256" key="1">
    <source>
        <dbReference type="SAM" id="Phobius"/>
    </source>
</evidence>
<evidence type="ECO:0000313" key="2">
    <source>
        <dbReference type="EMBL" id="CAB4158089.1"/>
    </source>
</evidence>
<dbReference type="EMBL" id="LR796651">
    <property type="protein sequence ID" value="CAB4158089.1"/>
    <property type="molecule type" value="Genomic_DNA"/>
</dbReference>
<keyword evidence="1" id="KW-1133">Transmembrane helix</keyword>
<accession>A0A6J5NFV9</accession>
<keyword evidence="1" id="KW-0812">Transmembrane</keyword>
<keyword evidence="1" id="KW-0472">Membrane</keyword>
<feature type="transmembrane region" description="Helical" evidence="1">
    <location>
        <begin position="12"/>
        <end position="33"/>
    </location>
</feature>
<feature type="transmembrane region" description="Helical" evidence="1">
    <location>
        <begin position="39"/>
        <end position="56"/>
    </location>
</feature>
<gene>
    <name evidence="2" type="ORF">UFOVP694_157</name>
</gene>